<evidence type="ECO:0000313" key="3">
    <source>
        <dbReference type="Proteomes" id="UP001595900"/>
    </source>
</evidence>
<sequence>MHASSSHAAAVVRRVLLAVLALGVLFGLAGMHEVISGPNAAQSAVVAHLEHAVRHAVADGPGATAHAAAAVLAAPVCDMSHAIDLCCMALVVVLALVVLAAPGVLGTLTSLRPRAQLASAESARPIRGIKRSLTLGVLRI</sequence>
<evidence type="ECO:0000256" key="1">
    <source>
        <dbReference type="SAM" id="Phobius"/>
    </source>
</evidence>
<reference evidence="3" key="1">
    <citation type="journal article" date="2019" name="Int. J. Syst. Evol. Microbiol.">
        <title>The Global Catalogue of Microorganisms (GCM) 10K type strain sequencing project: providing services to taxonomists for standard genome sequencing and annotation.</title>
        <authorList>
            <consortium name="The Broad Institute Genomics Platform"/>
            <consortium name="The Broad Institute Genome Sequencing Center for Infectious Disease"/>
            <person name="Wu L."/>
            <person name="Ma J."/>
        </authorList>
    </citation>
    <scope>NUCLEOTIDE SEQUENCE [LARGE SCALE GENOMIC DNA]</scope>
    <source>
        <strain evidence="3">CGMCC 1.10363</strain>
    </source>
</reference>
<keyword evidence="1" id="KW-0812">Transmembrane</keyword>
<dbReference type="RefSeq" id="WP_390228314.1">
    <property type="nucleotide sequence ID" value="NZ_JBHSCN010000005.1"/>
</dbReference>
<accession>A0ABV8Q779</accession>
<evidence type="ECO:0000313" key="2">
    <source>
        <dbReference type="EMBL" id="MFC4243297.1"/>
    </source>
</evidence>
<keyword evidence="1" id="KW-0472">Membrane</keyword>
<name>A0ABV8Q779_9MICO</name>
<dbReference type="EMBL" id="JBHSCN010000005">
    <property type="protein sequence ID" value="MFC4243297.1"/>
    <property type="molecule type" value="Genomic_DNA"/>
</dbReference>
<evidence type="ECO:0008006" key="4">
    <source>
        <dbReference type="Google" id="ProtNLM"/>
    </source>
</evidence>
<keyword evidence="1" id="KW-1133">Transmembrane helix</keyword>
<proteinExistence type="predicted"/>
<gene>
    <name evidence="2" type="ORF">ACFOYW_07910</name>
</gene>
<organism evidence="2 3">
    <name type="scientific">Gryllotalpicola reticulitermitis</name>
    <dbReference type="NCBI Taxonomy" id="1184153"/>
    <lineage>
        <taxon>Bacteria</taxon>
        <taxon>Bacillati</taxon>
        <taxon>Actinomycetota</taxon>
        <taxon>Actinomycetes</taxon>
        <taxon>Micrococcales</taxon>
        <taxon>Microbacteriaceae</taxon>
        <taxon>Gryllotalpicola</taxon>
    </lineage>
</organism>
<comment type="caution">
    <text evidence="2">The sequence shown here is derived from an EMBL/GenBank/DDBJ whole genome shotgun (WGS) entry which is preliminary data.</text>
</comment>
<protein>
    <recommendedName>
        <fullName evidence="4">DUF2946 domain-containing protein</fullName>
    </recommendedName>
</protein>
<dbReference type="Proteomes" id="UP001595900">
    <property type="component" value="Unassembled WGS sequence"/>
</dbReference>
<keyword evidence="3" id="KW-1185">Reference proteome</keyword>
<feature type="transmembrane region" description="Helical" evidence="1">
    <location>
        <begin position="82"/>
        <end position="105"/>
    </location>
</feature>